<dbReference type="PANTHER" id="PTHR10924">
    <property type="entry name" value="MAJOR FACILITATOR SUPERFAMILY PROTEIN-RELATED"/>
    <property type="match status" value="1"/>
</dbReference>
<evidence type="ECO:0000313" key="6">
    <source>
        <dbReference type="Ensembl" id="ENSCSAVP00000000839.1"/>
    </source>
</evidence>
<reference evidence="7" key="1">
    <citation type="submission" date="2003-08" db="EMBL/GenBank/DDBJ databases">
        <authorList>
            <person name="Birren B."/>
            <person name="Nusbaum C."/>
            <person name="Abebe A."/>
            <person name="Abouelleil A."/>
            <person name="Adekoya E."/>
            <person name="Ait-zahra M."/>
            <person name="Allen N."/>
            <person name="Allen T."/>
            <person name="An P."/>
            <person name="Anderson M."/>
            <person name="Anderson S."/>
            <person name="Arachchi H."/>
            <person name="Armbruster J."/>
            <person name="Bachantsang P."/>
            <person name="Baldwin J."/>
            <person name="Barry A."/>
            <person name="Bayul T."/>
            <person name="Blitshsteyn B."/>
            <person name="Bloom T."/>
            <person name="Blye J."/>
            <person name="Boguslavskiy L."/>
            <person name="Borowsky M."/>
            <person name="Boukhgalter B."/>
            <person name="Brunache A."/>
            <person name="Butler J."/>
            <person name="Calixte N."/>
            <person name="Calvo S."/>
            <person name="Camarata J."/>
            <person name="Campo K."/>
            <person name="Chang J."/>
            <person name="Cheshatsang Y."/>
            <person name="Citroen M."/>
            <person name="Collymore A."/>
            <person name="Considine T."/>
            <person name="Cook A."/>
            <person name="Cooke P."/>
            <person name="Corum B."/>
            <person name="Cuomo C."/>
            <person name="David R."/>
            <person name="Dawoe T."/>
            <person name="Degray S."/>
            <person name="Dodge S."/>
            <person name="Dooley K."/>
            <person name="Dorje P."/>
            <person name="Dorjee K."/>
            <person name="Dorris L."/>
            <person name="Duffey N."/>
            <person name="Dupes A."/>
            <person name="Elkins T."/>
            <person name="Engels R."/>
            <person name="Erickson J."/>
            <person name="Farina A."/>
            <person name="Faro S."/>
            <person name="Ferreira P."/>
            <person name="Fischer H."/>
            <person name="Fitzgerald M."/>
            <person name="Foley K."/>
            <person name="Gage D."/>
            <person name="Galagan J."/>
            <person name="Gearin G."/>
            <person name="Gnerre S."/>
            <person name="Gnirke A."/>
            <person name="Goyette A."/>
            <person name="Graham J."/>
            <person name="Grandbois E."/>
            <person name="Gyaltsen K."/>
            <person name="Hafez N."/>
            <person name="Hagopian D."/>
            <person name="Hagos B."/>
            <person name="Hall J."/>
            <person name="Hatcher B."/>
            <person name="Heller A."/>
            <person name="Higgins H."/>
            <person name="Honan T."/>
            <person name="Horn A."/>
            <person name="Houde N."/>
            <person name="Hughes L."/>
            <person name="Hulme W."/>
            <person name="Husby E."/>
            <person name="Iliev I."/>
            <person name="Jaffe D."/>
            <person name="Jones C."/>
            <person name="Kamal M."/>
            <person name="Kamat A."/>
            <person name="Kamvysselis M."/>
            <person name="Karlsson E."/>
            <person name="Kells C."/>
            <person name="Kieu A."/>
            <person name="Kisner P."/>
            <person name="Kodira C."/>
            <person name="Kulbokas E."/>
            <person name="Labutti K."/>
            <person name="Lama D."/>
            <person name="Landers T."/>
            <person name="Leger J."/>
            <person name="Levine S."/>
            <person name="Lewis D."/>
            <person name="Lewis T."/>
            <person name="Lindblad-toh K."/>
            <person name="Liu X."/>
            <person name="Lokyitsang T."/>
            <person name="Lokyitsang Y."/>
            <person name="Lucien O."/>
            <person name="Lui A."/>
            <person name="Ma L.J."/>
            <person name="Mabbitt R."/>
            <person name="Macdonald J."/>
            <person name="Maclean C."/>
            <person name="Major J."/>
            <person name="Manning J."/>
            <person name="Marabella R."/>
            <person name="Maru K."/>
            <person name="Matthews C."/>
            <person name="Mauceli E."/>
            <person name="Mccarthy M."/>
            <person name="Mcdonough S."/>
            <person name="Mcghee T."/>
            <person name="Meldrim J."/>
            <person name="Meneus L."/>
            <person name="Mesirov J."/>
            <person name="Mihalev A."/>
            <person name="Mihova T."/>
            <person name="Mikkelsen T."/>
            <person name="Mlenga V."/>
            <person name="Moru K."/>
            <person name="Mozes J."/>
            <person name="Mulrain L."/>
            <person name="Munson G."/>
            <person name="Naylor J."/>
            <person name="Newes C."/>
            <person name="Nguyen C."/>
            <person name="Nguyen N."/>
            <person name="Nguyen T."/>
            <person name="Nicol R."/>
            <person name="Nielsen C."/>
            <person name="Nizzari M."/>
            <person name="Norbu C."/>
            <person name="Norbu N."/>
            <person name="O'donnell P."/>
            <person name="Okoawo O."/>
            <person name="O'leary S."/>
            <person name="Omotosho B."/>
            <person name="O'neill K."/>
            <person name="Osman S."/>
            <person name="Parker S."/>
            <person name="Perrin D."/>
            <person name="Phunkhang P."/>
            <person name="Piqani B."/>
            <person name="Purcell S."/>
            <person name="Rachupka T."/>
            <person name="Ramasamy U."/>
            <person name="Rameau R."/>
            <person name="Ray V."/>
            <person name="Raymond C."/>
            <person name="Retta R."/>
            <person name="Richardson S."/>
            <person name="Rise C."/>
            <person name="Rodriguez J."/>
            <person name="Rogers J."/>
            <person name="Rogov P."/>
            <person name="Rutman M."/>
            <person name="Schupbach R."/>
            <person name="Seaman C."/>
            <person name="Settipalli S."/>
            <person name="Sharpe T."/>
            <person name="Sheridan J."/>
            <person name="Sherpa N."/>
            <person name="Shi J."/>
            <person name="Smirnov S."/>
            <person name="Smith C."/>
            <person name="Sougnez C."/>
            <person name="Spencer B."/>
            <person name="Stalker J."/>
            <person name="Stange-thomann N."/>
            <person name="Stavropoulos S."/>
            <person name="Stetson K."/>
            <person name="Stone C."/>
            <person name="Stone S."/>
            <person name="Stubbs M."/>
            <person name="Talamas J."/>
            <person name="Tchuinga P."/>
            <person name="Tenzing P."/>
            <person name="Tesfaye S."/>
            <person name="Theodore J."/>
            <person name="Thoulutsang Y."/>
            <person name="Topham K."/>
            <person name="Towey S."/>
            <person name="Tsamla T."/>
            <person name="Tsomo N."/>
            <person name="Vallee D."/>
            <person name="Vassiliev H."/>
            <person name="Venkataraman V."/>
            <person name="Vinson J."/>
            <person name="Vo A."/>
            <person name="Wade C."/>
            <person name="Wang S."/>
            <person name="Wangchuk T."/>
            <person name="Wangdi T."/>
            <person name="Whittaker C."/>
            <person name="Wilkinson J."/>
            <person name="Wu Y."/>
            <person name="Wyman D."/>
            <person name="Yadav S."/>
            <person name="Yang S."/>
            <person name="Yang X."/>
            <person name="Yeager S."/>
            <person name="Yee E."/>
            <person name="Young G."/>
            <person name="Zainoun J."/>
            <person name="Zembeck L."/>
            <person name="Zimmer A."/>
            <person name="Zody M."/>
            <person name="Lander E."/>
        </authorList>
    </citation>
    <scope>NUCLEOTIDE SEQUENCE [LARGE SCALE GENOMIC DNA]</scope>
</reference>
<dbReference type="GeneTree" id="ENSGT01030000234625"/>
<evidence type="ECO:0000256" key="1">
    <source>
        <dbReference type="ARBA" id="ARBA00004141"/>
    </source>
</evidence>
<dbReference type="InParanoid" id="H2Y691"/>
<organism evidence="6 7">
    <name type="scientific">Ciona savignyi</name>
    <name type="common">Pacific transparent sea squirt</name>
    <dbReference type="NCBI Taxonomy" id="51511"/>
    <lineage>
        <taxon>Eukaryota</taxon>
        <taxon>Metazoa</taxon>
        <taxon>Chordata</taxon>
        <taxon>Tunicata</taxon>
        <taxon>Ascidiacea</taxon>
        <taxon>Phlebobranchia</taxon>
        <taxon>Cionidae</taxon>
        <taxon>Ciona</taxon>
    </lineage>
</organism>
<dbReference type="PANTHER" id="PTHR10924:SF27">
    <property type="entry name" value="SOLUTE CARRIER FAMILY 49 MEMBER 4"/>
    <property type="match status" value="1"/>
</dbReference>
<sequence length="140" mass="16024">MESSEESSNNNDILQPLLKVKSGSGCNMQTYWYRWYILLQFSLFAFIQTLVSNMWSPIVQSTEVSLNFTSHDFDLLANWGVIGVLCFIPLNMWLLVQYGMRLAVVSGMFFVFIGCGIKCLPWSIHQLKYIIHIGQICNGI</sequence>
<dbReference type="HOGENOM" id="CLU_1839594_0_0_1"/>
<evidence type="ECO:0000256" key="4">
    <source>
        <dbReference type="ARBA" id="ARBA00023136"/>
    </source>
</evidence>
<keyword evidence="4 5" id="KW-0472">Membrane</keyword>
<dbReference type="Proteomes" id="UP000007875">
    <property type="component" value="Unassembled WGS sequence"/>
</dbReference>
<reference evidence="6" key="2">
    <citation type="submission" date="2025-08" db="UniProtKB">
        <authorList>
            <consortium name="Ensembl"/>
        </authorList>
    </citation>
    <scope>IDENTIFICATION</scope>
</reference>
<feature type="transmembrane region" description="Helical" evidence="5">
    <location>
        <begin position="75"/>
        <end position="95"/>
    </location>
</feature>
<comment type="subcellular location">
    <subcellularLocation>
        <location evidence="1">Membrane</location>
        <topology evidence="1">Multi-pass membrane protein</topology>
    </subcellularLocation>
</comment>
<dbReference type="InterPro" id="IPR049680">
    <property type="entry name" value="FLVCR1-2_SLC49-like"/>
</dbReference>
<dbReference type="InterPro" id="IPR036259">
    <property type="entry name" value="MFS_trans_sf"/>
</dbReference>
<dbReference type="OMA" id="MEPRMAT"/>
<accession>H2Y691</accession>
<dbReference type="SUPFAM" id="SSF103473">
    <property type="entry name" value="MFS general substrate transporter"/>
    <property type="match status" value="1"/>
</dbReference>
<evidence type="ECO:0000256" key="2">
    <source>
        <dbReference type="ARBA" id="ARBA00022692"/>
    </source>
</evidence>
<feature type="transmembrane region" description="Helical" evidence="5">
    <location>
        <begin position="35"/>
        <end position="55"/>
    </location>
</feature>
<protein>
    <submittedName>
        <fullName evidence="6">Uncharacterized protein</fullName>
    </submittedName>
</protein>
<keyword evidence="2 5" id="KW-0812">Transmembrane</keyword>
<proteinExistence type="predicted"/>
<feature type="transmembrane region" description="Helical" evidence="5">
    <location>
        <begin position="102"/>
        <end position="124"/>
    </location>
</feature>
<evidence type="ECO:0000313" key="7">
    <source>
        <dbReference type="Proteomes" id="UP000007875"/>
    </source>
</evidence>
<dbReference type="eggNOG" id="KOG2563">
    <property type="taxonomic scope" value="Eukaryota"/>
</dbReference>
<dbReference type="GO" id="GO:0016020">
    <property type="term" value="C:membrane"/>
    <property type="evidence" value="ECO:0007669"/>
    <property type="project" value="UniProtKB-SubCell"/>
</dbReference>
<keyword evidence="3 5" id="KW-1133">Transmembrane helix</keyword>
<evidence type="ECO:0000256" key="5">
    <source>
        <dbReference type="SAM" id="Phobius"/>
    </source>
</evidence>
<dbReference type="AlphaFoldDB" id="H2Y691"/>
<keyword evidence="7" id="KW-1185">Reference proteome</keyword>
<name>H2Y691_CIOSA</name>
<evidence type="ECO:0000256" key="3">
    <source>
        <dbReference type="ARBA" id="ARBA00022989"/>
    </source>
</evidence>
<reference evidence="6" key="3">
    <citation type="submission" date="2025-09" db="UniProtKB">
        <authorList>
            <consortium name="Ensembl"/>
        </authorList>
    </citation>
    <scope>IDENTIFICATION</scope>
</reference>
<dbReference type="Ensembl" id="ENSCSAVT00000000848.1">
    <property type="protein sequence ID" value="ENSCSAVP00000000839.1"/>
    <property type="gene ID" value="ENSCSAVG00000000477.1"/>
</dbReference>